<evidence type="ECO:0000313" key="2">
    <source>
        <dbReference type="EMBL" id="WAR23262.1"/>
    </source>
</evidence>
<proteinExistence type="predicted"/>
<protein>
    <submittedName>
        <fullName evidence="2">Uncharacterized protein</fullName>
    </submittedName>
</protein>
<keyword evidence="1" id="KW-1133">Transmembrane helix</keyword>
<dbReference type="EMBL" id="CP111024">
    <property type="protein sequence ID" value="WAR23262.1"/>
    <property type="molecule type" value="Genomic_DNA"/>
</dbReference>
<reference evidence="2" key="1">
    <citation type="submission" date="2022-11" db="EMBL/GenBank/DDBJ databases">
        <title>Centuries of genome instability and evolution in soft-shell clam transmissible cancer (bioRxiv).</title>
        <authorList>
            <person name="Hart S.F.M."/>
            <person name="Yonemitsu M.A."/>
            <person name="Giersch R.M."/>
            <person name="Beal B.F."/>
            <person name="Arriagada G."/>
            <person name="Davis B.W."/>
            <person name="Ostrander E.A."/>
            <person name="Goff S.P."/>
            <person name="Metzger M.J."/>
        </authorList>
    </citation>
    <scope>NUCLEOTIDE SEQUENCE</scope>
    <source>
        <strain evidence="2">MELC-2E11</strain>
        <tissue evidence="2">Siphon/mantle</tissue>
    </source>
</reference>
<feature type="non-terminal residue" evidence="2">
    <location>
        <position position="1"/>
    </location>
</feature>
<sequence>SLIVQHDVLVKDEEQALQELSLAIVELLTFTDSNSSGLMLDGEQIAVENVRLGSSNALDACSVFTSLNPCETGCQVDDKGTPTCRPVSQEDDYKVFIIAFGVTCACVGLGIVVVVAVRKHRQLAKNVNLNSGINEADGNGREIVGAFHNPVYGENVEKL</sequence>
<organism evidence="2 3">
    <name type="scientific">Mya arenaria</name>
    <name type="common">Soft-shell clam</name>
    <dbReference type="NCBI Taxonomy" id="6604"/>
    <lineage>
        <taxon>Eukaryota</taxon>
        <taxon>Metazoa</taxon>
        <taxon>Spiralia</taxon>
        <taxon>Lophotrochozoa</taxon>
        <taxon>Mollusca</taxon>
        <taxon>Bivalvia</taxon>
        <taxon>Autobranchia</taxon>
        <taxon>Heteroconchia</taxon>
        <taxon>Euheterodonta</taxon>
        <taxon>Imparidentia</taxon>
        <taxon>Neoheterodontei</taxon>
        <taxon>Myida</taxon>
        <taxon>Myoidea</taxon>
        <taxon>Myidae</taxon>
        <taxon>Mya</taxon>
    </lineage>
</organism>
<keyword evidence="1" id="KW-0812">Transmembrane</keyword>
<keyword evidence="3" id="KW-1185">Reference proteome</keyword>
<name>A0ABY7FQE7_MYAAR</name>
<gene>
    <name evidence="2" type="ORF">MAR_036931</name>
</gene>
<accession>A0ABY7FQE7</accession>
<keyword evidence="1" id="KW-0472">Membrane</keyword>
<feature type="transmembrane region" description="Helical" evidence="1">
    <location>
        <begin position="95"/>
        <end position="117"/>
    </location>
</feature>
<evidence type="ECO:0000256" key="1">
    <source>
        <dbReference type="SAM" id="Phobius"/>
    </source>
</evidence>
<dbReference type="Proteomes" id="UP001164746">
    <property type="component" value="Chromosome 13"/>
</dbReference>
<evidence type="ECO:0000313" key="3">
    <source>
        <dbReference type="Proteomes" id="UP001164746"/>
    </source>
</evidence>